<keyword evidence="2 4" id="KW-0238">DNA-binding</keyword>
<dbReference type="PANTHER" id="PTHR30055:SF238">
    <property type="entry name" value="MYCOFACTOCIN BIOSYNTHESIS TRANSCRIPTIONAL REGULATOR MFTR-RELATED"/>
    <property type="match status" value="1"/>
</dbReference>
<gene>
    <name evidence="6" type="ORF">GCM10020366_70800</name>
</gene>
<evidence type="ECO:0000313" key="7">
    <source>
        <dbReference type="Proteomes" id="UP001500483"/>
    </source>
</evidence>
<dbReference type="Gene3D" id="1.10.357.10">
    <property type="entry name" value="Tetracycline Repressor, domain 2"/>
    <property type="match status" value="1"/>
</dbReference>
<keyword evidence="1" id="KW-0805">Transcription regulation</keyword>
<evidence type="ECO:0000256" key="4">
    <source>
        <dbReference type="PROSITE-ProRule" id="PRU00335"/>
    </source>
</evidence>
<name>A0ABP6S3B9_9PSEU</name>
<proteinExistence type="predicted"/>
<feature type="DNA-binding region" description="H-T-H motif" evidence="4">
    <location>
        <begin position="13"/>
        <end position="32"/>
    </location>
</feature>
<evidence type="ECO:0000256" key="1">
    <source>
        <dbReference type="ARBA" id="ARBA00023015"/>
    </source>
</evidence>
<dbReference type="PROSITE" id="PS50977">
    <property type="entry name" value="HTH_TETR_2"/>
    <property type="match status" value="1"/>
</dbReference>
<dbReference type="Gene3D" id="1.10.10.60">
    <property type="entry name" value="Homeodomain-like"/>
    <property type="match status" value="1"/>
</dbReference>
<evidence type="ECO:0000259" key="5">
    <source>
        <dbReference type="PROSITE" id="PS50977"/>
    </source>
</evidence>
<dbReference type="PROSITE" id="PS01081">
    <property type="entry name" value="HTH_TETR_1"/>
    <property type="match status" value="1"/>
</dbReference>
<feature type="domain" description="HTH tetR-type" evidence="5">
    <location>
        <begin position="1"/>
        <end position="50"/>
    </location>
</feature>
<evidence type="ECO:0000256" key="3">
    <source>
        <dbReference type="ARBA" id="ARBA00023163"/>
    </source>
</evidence>
<keyword evidence="7" id="KW-1185">Reference proteome</keyword>
<keyword evidence="3" id="KW-0804">Transcription</keyword>
<organism evidence="6 7">
    <name type="scientific">Saccharopolyspora gregorii</name>
    <dbReference type="NCBI Taxonomy" id="33914"/>
    <lineage>
        <taxon>Bacteria</taxon>
        <taxon>Bacillati</taxon>
        <taxon>Actinomycetota</taxon>
        <taxon>Actinomycetes</taxon>
        <taxon>Pseudonocardiales</taxon>
        <taxon>Pseudonocardiaceae</taxon>
        <taxon>Saccharopolyspora</taxon>
    </lineage>
</organism>
<dbReference type="Proteomes" id="UP001500483">
    <property type="component" value="Unassembled WGS sequence"/>
</dbReference>
<sequence>MEMFTERGFDAVTLDELCAAVEISKRTFFRYFTSKEDVAMAPSQDMWAALIERLRAGEPGLDRTLLDSVQDDLLAVVADMPEGWARRTLAAHRLTATTPSINGHNLHFCDRTTRTVRDVLGKRFAIPDDTTDPRPRIALDVLISATRCAHDAWAAGSTGTRDELLAHLRTAFAAIPGALTCTPHVRG</sequence>
<dbReference type="Pfam" id="PF00440">
    <property type="entry name" value="TetR_N"/>
    <property type="match status" value="1"/>
</dbReference>
<reference evidence="7" key="1">
    <citation type="journal article" date="2019" name="Int. J. Syst. Evol. Microbiol.">
        <title>The Global Catalogue of Microorganisms (GCM) 10K type strain sequencing project: providing services to taxonomists for standard genome sequencing and annotation.</title>
        <authorList>
            <consortium name="The Broad Institute Genomics Platform"/>
            <consortium name="The Broad Institute Genome Sequencing Center for Infectious Disease"/>
            <person name="Wu L."/>
            <person name="Ma J."/>
        </authorList>
    </citation>
    <scope>NUCLEOTIDE SEQUENCE [LARGE SCALE GENOMIC DNA]</scope>
    <source>
        <strain evidence="7">JCM 9687</strain>
    </source>
</reference>
<dbReference type="PANTHER" id="PTHR30055">
    <property type="entry name" value="HTH-TYPE TRANSCRIPTIONAL REGULATOR RUTR"/>
    <property type="match status" value="1"/>
</dbReference>
<protein>
    <submittedName>
        <fullName evidence="6">TetR family transcriptional regulator</fullName>
    </submittedName>
</protein>
<dbReference type="InterPro" id="IPR050109">
    <property type="entry name" value="HTH-type_TetR-like_transc_reg"/>
</dbReference>
<evidence type="ECO:0000313" key="6">
    <source>
        <dbReference type="EMBL" id="GAA3366595.1"/>
    </source>
</evidence>
<accession>A0ABP6S3B9</accession>
<dbReference type="SUPFAM" id="SSF46689">
    <property type="entry name" value="Homeodomain-like"/>
    <property type="match status" value="1"/>
</dbReference>
<dbReference type="EMBL" id="BAAAYK010000042">
    <property type="protein sequence ID" value="GAA3366595.1"/>
    <property type="molecule type" value="Genomic_DNA"/>
</dbReference>
<evidence type="ECO:0000256" key="2">
    <source>
        <dbReference type="ARBA" id="ARBA00023125"/>
    </source>
</evidence>
<dbReference type="InterPro" id="IPR001647">
    <property type="entry name" value="HTH_TetR"/>
</dbReference>
<dbReference type="InterPro" id="IPR023772">
    <property type="entry name" value="DNA-bd_HTH_TetR-type_CS"/>
</dbReference>
<comment type="caution">
    <text evidence="6">The sequence shown here is derived from an EMBL/GenBank/DDBJ whole genome shotgun (WGS) entry which is preliminary data.</text>
</comment>
<dbReference type="InterPro" id="IPR009057">
    <property type="entry name" value="Homeodomain-like_sf"/>
</dbReference>